<dbReference type="InterPro" id="IPR036161">
    <property type="entry name" value="RPB6/omega-like_sf"/>
</dbReference>
<dbReference type="Proteomes" id="UP000279470">
    <property type="component" value="Unassembled WGS sequence"/>
</dbReference>
<comment type="catalytic activity">
    <reaction evidence="10 11">
        <text>RNA(n) + a ribonucleoside 5'-triphosphate = RNA(n+1) + diphosphate</text>
        <dbReference type="Rhea" id="RHEA:21248"/>
        <dbReference type="Rhea" id="RHEA-COMP:14527"/>
        <dbReference type="Rhea" id="RHEA-COMP:17342"/>
        <dbReference type="ChEBI" id="CHEBI:33019"/>
        <dbReference type="ChEBI" id="CHEBI:61557"/>
        <dbReference type="ChEBI" id="CHEBI:140395"/>
        <dbReference type="EC" id="2.7.7.6"/>
    </reaction>
</comment>
<protein>
    <recommendedName>
        <fullName evidence="3 11">DNA-directed RNA polymerase subunit omega</fullName>
        <shortName evidence="11">RNAP omega subunit</shortName>
        <ecNumber evidence="2 11">2.7.7.6</ecNumber>
    </recommendedName>
    <alternativeName>
        <fullName evidence="9 11">RNA polymerase omega subunit</fullName>
    </alternativeName>
    <alternativeName>
        <fullName evidence="8 11">Transcriptase subunit omega</fullName>
    </alternativeName>
</protein>
<evidence type="ECO:0000256" key="5">
    <source>
        <dbReference type="ARBA" id="ARBA00022679"/>
    </source>
</evidence>
<evidence type="ECO:0000256" key="10">
    <source>
        <dbReference type="ARBA" id="ARBA00048552"/>
    </source>
</evidence>
<dbReference type="PANTHER" id="PTHR34476:SF1">
    <property type="entry name" value="DNA-DIRECTED RNA POLYMERASE SUBUNIT OMEGA"/>
    <property type="match status" value="1"/>
</dbReference>
<evidence type="ECO:0000256" key="4">
    <source>
        <dbReference type="ARBA" id="ARBA00022478"/>
    </source>
</evidence>
<dbReference type="EC" id="2.7.7.6" evidence="2 11"/>
<comment type="function">
    <text evidence="11">Promotes RNA polymerase assembly. Latches the N- and C-terminal regions of the beta' subunit thereby facilitating its interaction with the beta and alpha subunits.</text>
</comment>
<keyword evidence="7 11" id="KW-0804">Transcription</keyword>
<gene>
    <name evidence="11" type="primary">rpoZ</name>
    <name evidence="12" type="ORF">EIC27_03970</name>
</gene>
<keyword evidence="5 11" id="KW-0808">Transferase</keyword>
<dbReference type="InterPro" id="IPR003716">
    <property type="entry name" value="DNA-dir_RNA_pol_omega"/>
</dbReference>
<accession>A0A3S0FN52</accession>
<dbReference type="GO" id="GO:0003899">
    <property type="term" value="F:DNA-directed RNA polymerase activity"/>
    <property type="evidence" value="ECO:0007669"/>
    <property type="project" value="UniProtKB-UniRule"/>
</dbReference>
<dbReference type="OrthoDB" id="9796300at2"/>
<sequence length="124" mass="14183">MARITIEDCNKFVENRFELVLVAAQRGKELNHGAQIKIDNVKKDKEAIVALREIAAGVLDIENLKSSLVKKTFIDNQEDILLKKQENTLDDINQEILDEIDSLKDSSNIESENQLFQNEEDIKE</sequence>
<dbReference type="PANTHER" id="PTHR34476">
    <property type="entry name" value="DNA-DIRECTED RNA POLYMERASE SUBUNIT OMEGA"/>
    <property type="match status" value="1"/>
</dbReference>
<dbReference type="RefSeq" id="WP_126044839.1">
    <property type="nucleotide sequence ID" value="NZ_RXFM01000048.1"/>
</dbReference>
<dbReference type="NCBIfam" id="TIGR00690">
    <property type="entry name" value="rpoZ"/>
    <property type="match status" value="1"/>
</dbReference>
<evidence type="ECO:0000313" key="12">
    <source>
        <dbReference type="EMBL" id="RST65819.1"/>
    </source>
</evidence>
<dbReference type="Pfam" id="PF01192">
    <property type="entry name" value="RNA_pol_Rpb6"/>
    <property type="match status" value="1"/>
</dbReference>
<dbReference type="Gene3D" id="3.90.940.10">
    <property type="match status" value="1"/>
</dbReference>
<dbReference type="SMART" id="SM01409">
    <property type="entry name" value="RNA_pol_Rpb6"/>
    <property type="match status" value="1"/>
</dbReference>
<name>A0A3S0FN52_9RICK</name>
<comment type="subunit">
    <text evidence="11">The RNAP catalytic core consists of 2 alpha, 1 beta, 1 beta' and 1 omega subunit. When a sigma factor is associated with the core the holoenzyme is formed, which can initiate transcription.</text>
</comment>
<reference evidence="13" key="1">
    <citation type="submission" date="2018-11" db="EMBL/GenBank/DDBJ databases">
        <title>Phylogenetic, genomic, and biogeographic characterization of a novel and ubiquitous marine invertebrate-associated Rickettsiales parasite, Candidatus Marinoinvertebrata rohwerii, gen. nov., sp. nov.</title>
        <authorList>
            <person name="Klinges J.G."/>
            <person name="Rosales S.M."/>
            <person name="Mcminds R."/>
            <person name="Shaver E.C."/>
            <person name="Shantz A."/>
            <person name="Peters E.C."/>
            <person name="Burkepile D.E."/>
            <person name="Silliman B.R."/>
            <person name="Vega Thurber R.L."/>
        </authorList>
    </citation>
    <scope>NUCLEOTIDE SEQUENCE [LARGE SCALE GENOMIC DNA]</scope>
    <source>
        <strain evidence="13">a_cerv_44</strain>
    </source>
</reference>
<keyword evidence="4 11" id="KW-0240">DNA-directed RNA polymerase</keyword>
<comment type="similarity">
    <text evidence="1 11">Belongs to the RNA polymerase subunit omega family.</text>
</comment>
<proteinExistence type="inferred from homology"/>
<evidence type="ECO:0000256" key="3">
    <source>
        <dbReference type="ARBA" id="ARBA00013725"/>
    </source>
</evidence>
<dbReference type="EMBL" id="RXFM01000048">
    <property type="protein sequence ID" value="RST65819.1"/>
    <property type="molecule type" value="Genomic_DNA"/>
</dbReference>
<dbReference type="GO" id="GO:0006351">
    <property type="term" value="P:DNA-templated transcription"/>
    <property type="evidence" value="ECO:0007669"/>
    <property type="project" value="UniProtKB-UniRule"/>
</dbReference>
<evidence type="ECO:0000256" key="1">
    <source>
        <dbReference type="ARBA" id="ARBA00006711"/>
    </source>
</evidence>
<comment type="caution">
    <text evidence="12">The sequence shown here is derived from an EMBL/GenBank/DDBJ whole genome shotgun (WGS) entry which is preliminary data.</text>
</comment>
<dbReference type="GO" id="GO:0000428">
    <property type="term" value="C:DNA-directed RNA polymerase complex"/>
    <property type="evidence" value="ECO:0007669"/>
    <property type="project" value="UniProtKB-KW"/>
</dbReference>
<dbReference type="GO" id="GO:0003677">
    <property type="term" value="F:DNA binding"/>
    <property type="evidence" value="ECO:0007669"/>
    <property type="project" value="UniProtKB-UniRule"/>
</dbReference>
<evidence type="ECO:0000256" key="7">
    <source>
        <dbReference type="ARBA" id="ARBA00023163"/>
    </source>
</evidence>
<evidence type="ECO:0000313" key="13">
    <source>
        <dbReference type="Proteomes" id="UP000279470"/>
    </source>
</evidence>
<keyword evidence="13" id="KW-1185">Reference proteome</keyword>
<organism evidence="12 13">
    <name type="scientific">Candidatus Aquarickettsia rohweri</name>
    <dbReference type="NCBI Taxonomy" id="2602574"/>
    <lineage>
        <taxon>Bacteria</taxon>
        <taxon>Pseudomonadati</taxon>
        <taxon>Pseudomonadota</taxon>
        <taxon>Alphaproteobacteria</taxon>
        <taxon>Rickettsiales</taxon>
        <taxon>Candidatus Midichloriaceae</taxon>
        <taxon>Candidatus Aquarickettsia</taxon>
    </lineage>
</organism>
<evidence type="ECO:0000256" key="6">
    <source>
        <dbReference type="ARBA" id="ARBA00022695"/>
    </source>
</evidence>
<dbReference type="AlphaFoldDB" id="A0A3S0FN52"/>
<evidence type="ECO:0000256" key="2">
    <source>
        <dbReference type="ARBA" id="ARBA00012418"/>
    </source>
</evidence>
<evidence type="ECO:0000256" key="9">
    <source>
        <dbReference type="ARBA" id="ARBA00030998"/>
    </source>
</evidence>
<dbReference type="InterPro" id="IPR006110">
    <property type="entry name" value="Pol_omega/Rpo6/RPB6"/>
</dbReference>
<evidence type="ECO:0000256" key="8">
    <source>
        <dbReference type="ARBA" id="ARBA00029924"/>
    </source>
</evidence>
<keyword evidence="6 11" id="KW-0548">Nucleotidyltransferase</keyword>
<dbReference type="SUPFAM" id="SSF63562">
    <property type="entry name" value="RPB6/omega subunit-like"/>
    <property type="match status" value="1"/>
</dbReference>
<evidence type="ECO:0000256" key="11">
    <source>
        <dbReference type="HAMAP-Rule" id="MF_00366"/>
    </source>
</evidence>
<dbReference type="HAMAP" id="MF_00366">
    <property type="entry name" value="RNApol_bact_RpoZ"/>
    <property type="match status" value="1"/>
</dbReference>